<keyword evidence="7 13" id="KW-0297">G-protein coupled receptor</keyword>
<keyword evidence="5 14" id="KW-0552">Olfaction</keyword>
<keyword evidence="16" id="KW-1185">Reference proteome</keyword>
<evidence type="ECO:0000256" key="11">
    <source>
        <dbReference type="ARBA" id="ARBA00023180"/>
    </source>
</evidence>
<evidence type="ECO:0000256" key="8">
    <source>
        <dbReference type="ARBA" id="ARBA00023136"/>
    </source>
</evidence>
<accession>A0AAJ7UBD6</accession>
<feature type="transmembrane region" description="Helical" evidence="14">
    <location>
        <begin position="242"/>
        <end position="265"/>
    </location>
</feature>
<dbReference type="AlphaFoldDB" id="A0AAJ7UBD6"/>
<dbReference type="Pfam" id="PF13853">
    <property type="entry name" value="7tm_4"/>
    <property type="match status" value="1"/>
</dbReference>
<evidence type="ECO:0000256" key="3">
    <source>
        <dbReference type="ARBA" id="ARBA00022606"/>
    </source>
</evidence>
<proteinExistence type="inferred from homology"/>
<evidence type="ECO:0000256" key="2">
    <source>
        <dbReference type="ARBA" id="ARBA00022475"/>
    </source>
</evidence>
<evidence type="ECO:0000256" key="1">
    <source>
        <dbReference type="ARBA" id="ARBA00004651"/>
    </source>
</evidence>
<dbReference type="Proteomes" id="UP001318040">
    <property type="component" value="Chromosome 58"/>
</dbReference>
<feature type="transmembrane region" description="Helical" evidence="14">
    <location>
        <begin position="197"/>
        <end position="221"/>
    </location>
</feature>
<dbReference type="GeneID" id="116955219"/>
<comment type="similarity">
    <text evidence="13">Belongs to the G-protein coupled receptor 1 family.</text>
</comment>
<dbReference type="PRINTS" id="PR00245">
    <property type="entry name" value="OLFACTORYR"/>
</dbReference>
<feature type="transmembrane region" description="Helical" evidence="14">
    <location>
        <begin position="32"/>
        <end position="53"/>
    </location>
</feature>
<protein>
    <recommendedName>
        <fullName evidence="14">Olfactory receptor</fullName>
    </recommendedName>
</protein>
<keyword evidence="11" id="KW-0325">Glycoprotein</keyword>
<feature type="transmembrane region" description="Helical" evidence="14">
    <location>
        <begin position="146"/>
        <end position="168"/>
    </location>
</feature>
<evidence type="ECO:0000256" key="4">
    <source>
        <dbReference type="ARBA" id="ARBA00022692"/>
    </source>
</evidence>
<keyword evidence="8 14" id="KW-0472">Membrane</keyword>
<dbReference type="GO" id="GO:0004930">
    <property type="term" value="F:G protein-coupled receptor activity"/>
    <property type="evidence" value="ECO:0007669"/>
    <property type="project" value="UniProtKB-KW"/>
</dbReference>
<evidence type="ECO:0000256" key="13">
    <source>
        <dbReference type="RuleBase" id="RU000688"/>
    </source>
</evidence>
<feature type="transmembrane region" description="Helical" evidence="14">
    <location>
        <begin position="285"/>
        <end position="304"/>
    </location>
</feature>
<feature type="domain" description="G-protein coupled receptors family 1 profile" evidence="15">
    <location>
        <begin position="47"/>
        <end position="299"/>
    </location>
</feature>
<dbReference type="PANTHER" id="PTHR26451">
    <property type="entry name" value="G_PROTEIN_RECEP_F1_2 DOMAIN-CONTAINING PROTEIN"/>
    <property type="match status" value="1"/>
</dbReference>
<dbReference type="PANTHER" id="PTHR26451:SF860">
    <property type="entry name" value="ODORANT RECEPTOR-RELATED"/>
    <property type="match status" value="1"/>
</dbReference>
<dbReference type="FunFam" id="1.20.1070.10:FF:000024">
    <property type="entry name" value="Olfactory receptor"/>
    <property type="match status" value="1"/>
</dbReference>
<evidence type="ECO:0000256" key="6">
    <source>
        <dbReference type="ARBA" id="ARBA00022989"/>
    </source>
</evidence>
<dbReference type="PROSITE" id="PS50262">
    <property type="entry name" value="G_PROTEIN_RECEP_F1_2"/>
    <property type="match status" value="1"/>
</dbReference>
<dbReference type="SUPFAM" id="SSF81321">
    <property type="entry name" value="Family A G protein-coupled receptor-like"/>
    <property type="match status" value="1"/>
</dbReference>
<sequence length="327" mass="36918">MDTNSTEIYQPAPPGVFIVMDHFEGHEKMKPVAFVALLVIYAVAVLGNLLLFVSIAHESQLHKPMYIFIASLSLNSMCASTITLPQIMHNLLSSGYIPITNCIAQMFFLHVTSMSECFILTFMAVDRFFAICHPLRYSMLITSRKAMLMCIFSAVISVLLLAGDLILISRLTFCRPRIIVMPNCDCLSLSNIGCEDITINIIYSSIITGIGSITSVCTILYTYSRILYDCQNSSLRKSQKKAIYTCITHFFVLSIFYVFLLFMIFHQRLKHQEVIPALMRSAFSSFYYIFPPVLNPIIYGLRMVEIRQSLAKVFHGNSVAALKLQSC</sequence>
<keyword evidence="2 14" id="KW-1003">Cell membrane</keyword>
<organism evidence="16 17">
    <name type="scientific">Petromyzon marinus</name>
    <name type="common">Sea lamprey</name>
    <dbReference type="NCBI Taxonomy" id="7757"/>
    <lineage>
        <taxon>Eukaryota</taxon>
        <taxon>Metazoa</taxon>
        <taxon>Chordata</taxon>
        <taxon>Craniata</taxon>
        <taxon>Vertebrata</taxon>
        <taxon>Cyclostomata</taxon>
        <taxon>Hyperoartia</taxon>
        <taxon>Petromyzontiformes</taxon>
        <taxon>Petromyzontidae</taxon>
        <taxon>Petromyzon</taxon>
    </lineage>
</organism>
<comment type="subcellular location">
    <subcellularLocation>
        <location evidence="1 14">Cell membrane</location>
        <topology evidence="1 14">Multi-pass membrane protein</topology>
    </subcellularLocation>
</comment>
<dbReference type="PRINTS" id="PR00237">
    <property type="entry name" value="GPCRRHODOPSN"/>
</dbReference>
<dbReference type="InterPro" id="IPR052921">
    <property type="entry name" value="GPCR1_Superfamily_Member"/>
</dbReference>
<dbReference type="GO" id="GO:0005886">
    <property type="term" value="C:plasma membrane"/>
    <property type="evidence" value="ECO:0007669"/>
    <property type="project" value="UniProtKB-SubCell"/>
</dbReference>
<dbReference type="GO" id="GO:0004984">
    <property type="term" value="F:olfactory receptor activity"/>
    <property type="evidence" value="ECO:0007669"/>
    <property type="project" value="InterPro"/>
</dbReference>
<keyword evidence="12 13" id="KW-0807">Transducer</keyword>
<dbReference type="InterPro" id="IPR017452">
    <property type="entry name" value="GPCR_Rhodpsn_7TM"/>
</dbReference>
<keyword evidence="4 13" id="KW-0812">Transmembrane</keyword>
<reference evidence="17" key="1">
    <citation type="submission" date="2025-08" db="UniProtKB">
        <authorList>
            <consortium name="RefSeq"/>
        </authorList>
    </citation>
    <scope>IDENTIFICATION</scope>
    <source>
        <tissue evidence="17">Sperm</tissue>
    </source>
</reference>
<keyword evidence="6 14" id="KW-1133">Transmembrane helix</keyword>
<evidence type="ECO:0000313" key="16">
    <source>
        <dbReference type="Proteomes" id="UP001318040"/>
    </source>
</evidence>
<evidence type="ECO:0000256" key="9">
    <source>
        <dbReference type="ARBA" id="ARBA00023157"/>
    </source>
</evidence>
<gene>
    <name evidence="17" type="primary">LOC116955219</name>
</gene>
<keyword evidence="9" id="KW-1015">Disulfide bond</keyword>
<evidence type="ECO:0000259" key="15">
    <source>
        <dbReference type="PROSITE" id="PS50262"/>
    </source>
</evidence>
<dbReference type="InterPro" id="IPR000276">
    <property type="entry name" value="GPCR_Rhodpsn"/>
</dbReference>
<evidence type="ECO:0000256" key="12">
    <source>
        <dbReference type="ARBA" id="ARBA00023224"/>
    </source>
</evidence>
<dbReference type="PROSITE" id="PS00237">
    <property type="entry name" value="G_PROTEIN_RECEP_F1_1"/>
    <property type="match status" value="1"/>
</dbReference>
<evidence type="ECO:0000256" key="7">
    <source>
        <dbReference type="ARBA" id="ARBA00023040"/>
    </source>
</evidence>
<feature type="transmembrane region" description="Helical" evidence="14">
    <location>
        <begin position="65"/>
        <end position="87"/>
    </location>
</feature>
<evidence type="ECO:0000256" key="14">
    <source>
        <dbReference type="RuleBase" id="RU363047"/>
    </source>
</evidence>
<dbReference type="InterPro" id="IPR000725">
    <property type="entry name" value="Olfact_rcpt"/>
</dbReference>
<evidence type="ECO:0000256" key="10">
    <source>
        <dbReference type="ARBA" id="ARBA00023170"/>
    </source>
</evidence>
<keyword evidence="10 13" id="KW-0675">Receptor</keyword>
<dbReference type="GO" id="GO:0005549">
    <property type="term" value="F:odorant binding"/>
    <property type="evidence" value="ECO:0007669"/>
    <property type="project" value="TreeGrafter"/>
</dbReference>
<name>A0AAJ7UBD6_PETMA</name>
<dbReference type="RefSeq" id="XP_032832125.1">
    <property type="nucleotide sequence ID" value="XM_032976234.1"/>
</dbReference>
<dbReference type="KEGG" id="pmrn:116955219"/>
<evidence type="ECO:0000313" key="17">
    <source>
        <dbReference type="RefSeq" id="XP_032832125.1"/>
    </source>
</evidence>
<evidence type="ECO:0000256" key="5">
    <source>
        <dbReference type="ARBA" id="ARBA00022725"/>
    </source>
</evidence>
<feature type="transmembrane region" description="Helical" evidence="14">
    <location>
        <begin position="107"/>
        <end position="125"/>
    </location>
</feature>
<keyword evidence="3 14" id="KW-0716">Sensory transduction</keyword>
<dbReference type="Gene3D" id="1.20.1070.10">
    <property type="entry name" value="Rhodopsin 7-helix transmembrane proteins"/>
    <property type="match status" value="1"/>
</dbReference>